<comment type="subcellular location">
    <subcellularLocation>
        <location evidence="2">Cell membrane</location>
        <topology evidence="2">Multi-pass membrane protein</topology>
    </subcellularLocation>
</comment>
<evidence type="ECO:0000256" key="10">
    <source>
        <dbReference type="ARBA" id="ARBA00023065"/>
    </source>
</evidence>
<evidence type="ECO:0000256" key="1">
    <source>
        <dbReference type="ARBA" id="ARBA00003408"/>
    </source>
</evidence>
<dbReference type="Pfam" id="PF01554">
    <property type="entry name" value="MatE"/>
    <property type="match status" value="2"/>
</dbReference>
<evidence type="ECO:0000256" key="4">
    <source>
        <dbReference type="ARBA" id="ARBA00020268"/>
    </source>
</evidence>
<evidence type="ECO:0000256" key="2">
    <source>
        <dbReference type="ARBA" id="ARBA00004651"/>
    </source>
</evidence>
<dbReference type="AlphaFoldDB" id="A0AAW4WS01"/>
<evidence type="ECO:0000256" key="12">
    <source>
        <dbReference type="ARBA" id="ARBA00031636"/>
    </source>
</evidence>
<keyword evidence="10" id="KW-0406">Ion transport</keyword>
<comment type="function">
    <text evidence="1">Multidrug efflux pump.</text>
</comment>
<name>A0AAW4WS01_9FIRM</name>
<organism evidence="14 15">
    <name type="scientific">Roseburia amylophila</name>
    <dbReference type="NCBI Taxonomy" id="2981794"/>
    <lineage>
        <taxon>Bacteria</taxon>
        <taxon>Bacillati</taxon>
        <taxon>Bacillota</taxon>
        <taxon>Clostridia</taxon>
        <taxon>Lachnospirales</taxon>
        <taxon>Lachnospiraceae</taxon>
        <taxon>Roseburia</taxon>
    </lineage>
</organism>
<feature type="transmembrane region" description="Helical" evidence="13">
    <location>
        <begin position="163"/>
        <end position="190"/>
    </location>
</feature>
<keyword evidence="8 13" id="KW-0812">Transmembrane</keyword>
<feature type="transmembrane region" description="Helical" evidence="13">
    <location>
        <begin position="90"/>
        <end position="114"/>
    </location>
</feature>
<keyword evidence="9 13" id="KW-1133">Transmembrane helix</keyword>
<proteinExistence type="inferred from homology"/>
<evidence type="ECO:0000256" key="6">
    <source>
        <dbReference type="ARBA" id="ARBA00022449"/>
    </source>
</evidence>
<keyword evidence="7" id="KW-1003">Cell membrane</keyword>
<evidence type="ECO:0000256" key="7">
    <source>
        <dbReference type="ARBA" id="ARBA00022475"/>
    </source>
</evidence>
<feature type="transmembrane region" description="Helical" evidence="13">
    <location>
        <begin position="196"/>
        <end position="219"/>
    </location>
</feature>
<feature type="transmembrane region" description="Helical" evidence="13">
    <location>
        <begin position="394"/>
        <end position="413"/>
    </location>
</feature>
<evidence type="ECO:0000256" key="8">
    <source>
        <dbReference type="ARBA" id="ARBA00022692"/>
    </source>
</evidence>
<comment type="caution">
    <text evidence="14">The sequence shown here is derived from an EMBL/GenBank/DDBJ whole genome shotgun (WGS) entry which is preliminary data.</text>
</comment>
<gene>
    <name evidence="14" type="ORF">LKD47_14045</name>
</gene>
<accession>A0AAW4WS01</accession>
<evidence type="ECO:0000256" key="11">
    <source>
        <dbReference type="ARBA" id="ARBA00023136"/>
    </source>
</evidence>
<protein>
    <recommendedName>
        <fullName evidence="4">Probable multidrug resistance protein NorM</fullName>
    </recommendedName>
    <alternativeName>
        <fullName evidence="12">Multidrug-efflux transporter</fullName>
    </alternativeName>
</protein>
<dbReference type="GO" id="GO:0015297">
    <property type="term" value="F:antiporter activity"/>
    <property type="evidence" value="ECO:0007669"/>
    <property type="project" value="UniProtKB-KW"/>
</dbReference>
<sequence length="447" mass="48672">MNEDFMKEKPILPLLTTMALPMVISMLVNSLYNIIDSLFVAKISEDAMTALSLVYPVQNFINAVAIGFGVGINALISFHLGAKEGEKANIAATHGFFFSILHGVILTIGSIALIPTFLSRFTTDSNVLKSGVEYANIVFVFSIIIMMNLTFEKVFQSVGRMNVSMIGLMLGCIANIILDPLLIFGIGFFPKMGMRGAALATGIGQLLTLIFYLFAYFLHPISVRISRKYLIRDKHLDLKLYGIGIPAILNLALPSLLISFLNGLLAAYDQCYVVVVGIYYKLQTFLYLPANGIIQGMRPLVGFNYGAGEIKRVKKIYHLTLCMNGVIMLLGMIICFTASPYLIGMFTDNASTISVGSNALRIICCGFLISTVSITASGALEGLSKGGQSLIISLLRYILFIIPLAFVLCKAFGPQCVFHAFWITEILTAAIAALLMKSSLRLPGTQA</sequence>
<dbReference type="InterPro" id="IPR002528">
    <property type="entry name" value="MATE_fam"/>
</dbReference>
<dbReference type="PIRSF" id="PIRSF006603">
    <property type="entry name" value="DinF"/>
    <property type="match status" value="1"/>
</dbReference>
<evidence type="ECO:0000256" key="5">
    <source>
        <dbReference type="ARBA" id="ARBA00022448"/>
    </source>
</evidence>
<evidence type="ECO:0000313" key="15">
    <source>
        <dbReference type="Proteomes" id="UP001198893"/>
    </source>
</evidence>
<dbReference type="GO" id="GO:0042910">
    <property type="term" value="F:xenobiotic transmembrane transporter activity"/>
    <property type="evidence" value="ECO:0007669"/>
    <property type="project" value="InterPro"/>
</dbReference>
<evidence type="ECO:0000256" key="9">
    <source>
        <dbReference type="ARBA" id="ARBA00022989"/>
    </source>
</evidence>
<comment type="similarity">
    <text evidence="3">Belongs to the multi antimicrobial extrusion (MATE) (TC 2.A.66.1) family.</text>
</comment>
<keyword evidence="5" id="KW-0813">Transport</keyword>
<feature type="transmembrane region" description="Helical" evidence="13">
    <location>
        <begin position="12"/>
        <end position="35"/>
    </location>
</feature>
<keyword evidence="11 13" id="KW-0472">Membrane</keyword>
<dbReference type="Proteomes" id="UP001198893">
    <property type="component" value="Unassembled WGS sequence"/>
</dbReference>
<dbReference type="GO" id="GO:0006811">
    <property type="term" value="P:monoatomic ion transport"/>
    <property type="evidence" value="ECO:0007669"/>
    <property type="project" value="UniProtKB-KW"/>
</dbReference>
<feature type="transmembrane region" description="Helical" evidence="13">
    <location>
        <begin position="240"/>
        <end position="261"/>
    </location>
</feature>
<keyword evidence="6" id="KW-0050">Antiport</keyword>
<dbReference type="EMBL" id="JAJEQW010000021">
    <property type="protein sequence ID" value="MCC2243399.1"/>
    <property type="molecule type" value="Genomic_DNA"/>
</dbReference>
<evidence type="ECO:0000313" key="14">
    <source>
        <dbReference type="EMBL" id="MCC2243399.1"/>
    </source>
</evidence>
<feature type="transmembrane region" description="Helical" evidence="13">
    <location>
        <begin position="134"/>
        <end position="151"/>
    </location>
</feature>
<dbReference type="PANTHER" id="PTHR43298:SF2">
    <property type="entry name" value="FMN_FAD EXPORTER YEEO-RELATED"/>
    <property type="match status" value="1"/>
</dbReference>
<evidence type="ECO:0000256" key="13">
    <source>
        <dbReference type="SAM" id="Phobius"/>
    </source>
</evidence>
<evidence type="ECO:0000256" key="3">
    <source>
        <dbReference type="ARBA" id="ARBA00010199"/>
    </source>
</evidence>
<feature type="transmembrane region" description="Helical" evidence="13">
    <location>
        <begin position="55"/>
        <end position="78"/>
    </location>
</feature>
<feature type="transmembrane region" description="Helical" evidence="13">
    <location>
        <begin position="316"/>
        <end position="339"/>
    </location>
</feature>
<feature type="transmembrane region" description="Helical" evidence="13">
    <location>
        <begin position="267"/>
        <end position="288"/>
    </location>
</feature>
<feature type="transmembrane region" description="Helical" evidence="13">
    <location>
        <begin position="419"/>
        <end position="436"/>
    </location>
</feature>
<dbReference type="PANTHER" id="PTHR43298">
    <property type="entry name" value="MULTIDRUG RESISTANCE PROTEIN NORM-RELATED"/>
    <property type="match status" value="1"/>
</dbReference>
<dbReference type="RefSeq" id="WP_227710812.1">
    <property type="nucleotide sequence ID" value="NZ_JAJEQW010000021.1"/>
</dbReference>
<dbReference type="NCBIfam" id="TIGR00797">
    <property type="entry name" value="matE"/>
    <property type="match status" value="1"/>
</dbReference>
<reference evidence="14" key="1">
    <citation type="submission" date="2021-10" db="EMBL/GenBank/DDBJ databases">
        <title>Anaerobic single-cell dispensing facilitates the cultivation of human gut bacteria.</title>
        <authorList>
            <person name="Afrizal A."/>
        </authorList>
    </citation>
    <scope>NUCLEOTIDE SEQUENCE</scope>
    <source>
        <strain evidence="14">CLA-AA-H204</strain>
    </source>
</reference>
<dbReference type="InterPro" id="IPR050222">
    <property type="entry name" value="MATE_MdtK"/>
</dbReference>
<dbReference type="InterPro" id="IPR048279">
    <property type="entry name" value="MdtK-like"/>
</dbReference>
<dbReference type="GO" id="GO:0005886">
    <property type="term" value="C:plasma membrane"/>
    <property type="evidence" value="ECO:0007669"/>
    <property type="project" value="UniProtKB-SubCell"/>
</dbReference>
<feature type="transmembrane region" description="Helical" evidence="13">
    <location>
        <begin position="359"/>
        <end position="382"/>
    </location>
</feature>